<feature type="domain" description="Transcriptional regulator LmrA/YxaF-like C-terminal" evidence="6">
    <location>
        <begin position="93"/>
        <end position="175"/>
    </location>
</feature>
<evidence type="ECO:0000256" key="2">
    <source>
        <dbReference type="ARBA" id="ARBA00023125"/>
    </source>
</evidence>
<dbReference type="AlphaFoldDB" id="A0A561T4E7"/>
<dbReference type="RefSeq" id="WP_147260387.1">
    <property type="nucleotide sequence ID" value="NZ_VIWU01000001.1"/>
</dbReference>
<keyword evidence="1" id="KW-0805">Transcription regulation</keyword>
<dbReference type="InterPro" id="IPR054156">
    <property type="entry name" value="YxaF_TetR_C"/>
</dbReference>
<proteinExistence type="predicted"/>
<keyword evidence="3" id="KW-0804">Transcription</keyword>
<reference evidence="7 8" key="1">
    <citation type="submission" date="2019-06" db="EMBL/GenBank/DDBJ databases">
        <title>Sequencing the genomes of 1000 actinobacteria strains.</title>
        <authorList>
            <person name="Klenk H.-P."/>
        </authorList>
    </citation>
    <scope>NUCLEOTIDE SEQUENCE [LARGE SCALE GENOMIC DNA]</scope>
    <source>
        <strain evidence="7 8">DSM 45671</strain>
    </source>
</reference>
<evidence type="ECO:0000256" key="4">
    <source>
        <dbReference type="SAM" id="MobiDB-lite"/>
    </source>
</evidence>
<evidence type="ECO:0000256" key="3">
    <source>
        <dbReference type="ARBA" id="ARBA00023163"/>
    </source>
</evidence>
<evidence type="ECO:0000313" key="8">
    <source>
        <dbReference type="Proteomes" id="UP000321261"/>
    </source>
</evidence>
<organism evidence="7 8">
    <name type="scientific">Pseudonocardia hierapolitana</name>
    <dbReference type="NCBI Taxonomy" id="1128676"/>
    <lineage>
        <taxon>Bacteria</taxon>
        <taxon>Bacillati</taxon>
        <taxon>Actinomycetota</taxon>
        <taxon>Actinomycetes</taxon>
        <taxon>Pseudonocardiales</taxon>
        <taxon>Pseudonocardiaceae</taxon>
        <taxon>Pseudonocardia</taxon>
    </lineage>
</organism>
<dbReference type="SUPFAM" id="SSF48498">
    <property type="entry name" value="Tetracyclin repressor-like, C-terminal domain"/>
    <property type="match status" value="1"/>
</dbReference>
<evidence type="ECO:0000259" key="6">
    <source>
        <dbReference type="Pfam" id="PF21993"/>
    </source>
</evidence>
<feature type="region of interest" description="Disordered" evidence="4">
    <location>
        <begin position="183"/>
        <end position="213"/>
    </location>
</feature>
<dbReference type="GO" id="GO:0003677">
    <property type="term" value="F:DNA binding"/>
    <property type="evidence" value="ECO:0007669"/>
    <property type="project" value="UniProtKB-KW"/>
</dbReference>
<dbReference type="EMBL" id="VIWU01000001">
    <property type="protein sequence ID" value="TWF81976.1"/>
    <property type="molecule type" value="Genomic_DNA"/>
</dbReference>
<dbReference type="Pfam" id="PF21993">
    <property type="entry name" value="TetR_C_13_2"/>
    <property type="match status" value="1"/>
</dbReference>
<dbReference type="Gene3D" id="1.10.357.10">
    <property type="entry name" value="Tetracycline Repressor, domain 2"/>
    <property type="match status" value="1"/>
</dbReference>
<dbReference type="PANTHER" id="PTHR47506">
    <property type="entry name" value="TRANSCRIPTIONAL REGULATORY PROTEIN"/>
    <property type="match status" value="1"/>
</dbReference>
<gene>
    <name evidence="7" type="ORF">FHX44_117921</name>
</gene>
<dbReference type="InterPro" id="IPR036271">
    <property type="entry name" value="Tet_transcr_reg_TetR-rel_C_sf"/>
</dbReference>
<sequence>MPRPQTVSDDELFDRLAHVFRVAGFEGASLGALAEGAGLQRASLYHRFPGGKVQMAEAVMGRVKGLFLRALEPMGSDADVAAGVAESARRISEIYADGELPCVLDTLTLSGAPESIRARAAEITTAWIDAMAGAAERGGADADAARLAAEDAFVRIEGGLVLARLHGDPSAFRRAIAGLPRMLLTGQPPPGVDPGSASGSRKPQASARSAASR</sequence>
<evidence type="ECO:0000259" key="5">
    <source>
        <dbReference type="Pfam" id="PF00440"/>
    </source>
</evidence>
<feature type="domain" description="HTH tetR-type" evidence="5">
    <location>
        <begin position="17"/>
        <end position="59"/>
    </location>
</feature>
<keyword evidence="8" id="KW-1185">Reference proteome</keyword>
<dbReference type="PANTHER" id="PTHR47506:SF1">
    <property type="entry name" value="HTH-TYPE TRANSCRIPTIONAL REGULATOR YJDC"/>
    <property type="match status" value="1"/>
</dbReference>
<dbReference type="InterPro" id="IPR001647">
    <property type="entry name" value="HTH_TetR"/>
</dbReference>
<dbReference type="OrthoDB" id="4567939at2"/>
<dbReference type="Pfam" id="PF00440">
    <property type="entry name" value="TetR_N"/>
    <property type="match status" value="1"/>
</dbReference>
<evidence type="ECO:0000313" key="7">
    <source>
        <dbReference type="EMBL" id="TWF81976.1"/>
    </source>
</evidence>
<dbReference type="SUPFAM" id="SSF46689">
    <property type="entry name" value="Homeodomain-like"/>
    <property type="match status" value="1"/>
</dbReference>
<feature type="compositionally biased region" description="Polar residues" evidence="4">
    <location>
        <begin position="197"/>
        <end position="213"/>
    </location>
</feature>
<dbReference type="Proteomes" id="UP000321261">
    <property type="component" value="Unassembled WGS sequence"/>
</dbReference>
<dbReference type="InterPro" id="IPR009057">
    <property type="entry name" value="Homeodomain-like_sf"/>
</dbReference>
<protein>
    <submittedName>
        <fullName evidence="7">TetR family transcriptional regulator</fullName>
    </submittedName>
</protein>
<keyword evidence="2" id="KW-0238">DNA-binding</keyword>
<accession>A0A561T4E7</accession>
<evidence type="ECO:0000256" key="1">
    <source>
        <dbReference type="ARBA" id="ARBA00023015"/>
    </source>
</evidence>
<name>A0A561T4E7_9PSEU</name>
<comment type="caution">
    <text evidence="7">The sequence shown here is derived from an EMBL/GenBank/DDBJ whole genome shotgun (WGS) entry which is preliminary data.</text>
</comment>